<evidence type="ECO:0000256" key="13">
    <source>
        <dbReference type="ARBA" id="ARBA00032283"/>
    </source>
</evidence>
<keyword evidence="6" id="KW-0479">Metal-binding</keyword>
<evidence type="ECO:0000256" key="7">
    <source>
        <dbReference type="ARBA" id="ARBA00022873"/>
    </source>
</evidence>
<dbReference type="InterPro" id="IPR012776">
    <property type="entry name" value="Trimethyllysine_dOase"/>
</dbReference>
<evidence type="ECO:0000256" key="4">
    <source>
        <dbReference type="ARBA" id="ARBA00008654"/>
    </source>
</evidence>
<dbReference type="Gene3D" id="3.60.130.10">
    <property type="entry name" value="Clavaminate synthase-like"/>
    <property type="match status" value="1"/>
</dbReference>
<dbReference type="InterPro" id="IPR050411">
    <property type="entry name" value="AlphaKG_dependent_hydroxylases"/>
</dbReference>
<gene>
    <name evidence="19" type="ORF">AOQ84DRAFT_319450</name>
</gene>
<dbReference type="SUPFAM" id="SSF51197">
    <property type="entry name" value="Clavaminate synthase-like"/>
    <property type="match status" value="1"/>
</dbReference>
<dbReference type="UniPathway" id="UPA00118"/>
<dbReference type="Proteomes" id="UP000250140">
    <property type="component" value="Unassembled WGS sequence"/>
</dbReference>
<evidence type="ECO:0000256" key="9">
    <source>
        <dbReference type="ARBA" id="ARBA00023002"/>
    </source>
</evidence>
<keyword evidence="10" id="KW-0408">Iron</keyword>
<feature type="domain" description="Gamma-butyrobetaine hydroxylase-like N-terminal" evidence="18">
    <location>
        <begin position="105"/>
        <end position="173"/>
    </location>
</feature>
<dbReference type="InterPro" id="IPR010376">
    <property type="entry name" value="GBBH-like_N"/>
</dbReference>
<dbReference type="InterPro" id="IPR038492">
    <property type="entry name" value="GBBH-like_N_sf"/>
</dbReference>
<dbReference type="GO" id="GO:0050353">
    <property type="term" value="F:trimethyllysine dioxygenase activity"/>
    <property type="evidence" value="ECO:0007669"/>
    <property type="project" value="UniProtKB-EC"/>
</dbReference>
<dbReference type="EC" id="1.14.11.8" evidence="5"/>
<comment type="function">
    <text evidence="14">Converts trimethyllysine (TML) into hydroxytrimethyllysine (HTML).</text>
</comment>
<evidence type="ECO:0000256" key="16">
    <source>
        <dbReference type="ARBA" id="ARBA00071191"/>
    </source>
</evidence>
<dbReference type="PANTHER" id="PTHR10696">
    <property type="entry name" value="GAMMA-BUTYROBETAINE HYDROXYLASE-RELATED"/>
    <property type="match status" value="1"/>
</dbReference>
<evidence type="ECO:0000256" key="3">
    <source>
        <dbReference type="ARBA" id="ARBA00005022"/>
    </source>
</evidence>
<evidence type="ECO:0000256" key="12">
    <source>
        <dbReference type="ARBA" id="ARBA00031778"/>
    </source>
</evidence>
<sequence length="470" mass="53218">MSLHRLLNPVINARHAIVPNQVVSQSRVSRVLHQTRRRSRWIGGHKSLAQPLSSIAQRQDSSSDLRDIRLAHQNSNHVMQFPPSLPALSRPLVHENSIMAYSDNANKFVSIPDIWLRDNCQCSSCVHEITKQRLLDTFQIPKDISIKLCVEEDYGIRVSWSDGHESYYTSDFLAKSALKNNLVIRQGLAKTSLWTSSIERNPPIVEYDSVIKSDVGLKDWLCKIREFGFCYVDGTPPTPEDTEKLLERIAFIRNTHYGGFYDFTADLASKDTAYTSIALDAHTDNTYFSDPAGLQAFHLLSHTEGDGGASLLVDGFKAAQDLAKQDSEAYDLLSIVNVHAHASGNDGISIQPYRAFPVLLHDPHTHHLVQVRWNSSDRAAIDMPLEEVQRWYDAAGKWSKLLRSSENEYWCQLAPGRVLVFDNWRVLHGRSAFTGKRRICGGYINRDDYLSRFKMLNWGQEEVLKSLAVA</sequence>
<dbReference type="FunFam" id="3.30.2020.30:FF:000002">
    <property type="entry name" value="Putative gamma-butyrobetaine dioxygenase"/>
    <property type="match status" value="1"/>
</dbReference>
<evidence type="ECO:0000256" key="8">
    <source>
        <dbReference type="ARBA" id="ARBA00022964"/>
    </source>
</evidence>
<dbReference type="Pfam" id="PF02668">
    <property type="entry name" value="TauD"/>
    <property type="match status" value="1"/>
</dbReference>
<dbReference type="InterPro" id="IPR042098">
    <property type="entry name" value="TauD-like_sf"/>
</dbReference>
<evidence type="ECO:0000259" key="17">
    <source>
        <dbReference type="Pfam" id="PF02668"/>
    </source>
</evidence>
<reference evidence="19 20" key="1">
    <citation type="journal article" date="2016" name="Nat. Commun.">
        <title>Ectomycorrhizal ecology is imprinted in the genome of the dominant symbiotic fungus Cenococcum geophilum.</title>
        <authorList>
            <consortium name="DOE Joint Genome Institute"/>
            <person name="Peter M."/>
            <person name="Kohler A."/>
            <person name="Ohm R.A."/>
            <person name="Kuo A."/>
            <person name="Krutzmann J."/>
            <person name="Morin E."/>
            <person name="Arend M."/>
            <person name="Barry K.W."/>
            <person name="Binder M."/>
            <person name="Choi C."/>
            <person name="Clum A."/>
            <person name="Copeland A."/>
            <person name="Grisel N."/>
            <person name="Haridas S."/>
            <person name="Kipfer T."/>
            <person name="LaButti K."/>
            <person name="Lindquist E."/>
            <person name="Lipzen A."/>
            <person name="Maire R."/>
            <person name="Meier B."/>
            <person name="Mihaltcheva S."/>
            <person name="Molinier V."/>
            <person name="Murat C."/>
            <person name="Poggeler S."/>
            <person name="Quandt C.A."/>
            <person name="Sperisen C."/>
            <person name="Tritt A."/>
            <person name="Tisserant E."/>
            <person name="Crous P.W."/>
            <person name="Henrissat B."/>
            <person name="Nehls U."/>
            <person name="Egli S."/>
            <person name="Spatafora J.W."/>
            <person name="Grigoriev I.V."/>
            <person name="Martin F.M."/>
        </authorList>
    </citation>
    <scope>NUCLEOTIDE SEQUENCE [LARGE SCALE GENOMIC DNA]</scope>
    <source>
        <strain evidence="19 20">CBS 207.34</strain>
    </source>
</reference>
<evidence type="ECO:0000256" key="5">
    <source>
        <dbReference type="ARBA" id="ARBA00012267"/>
    </source>
</evidence>
<organism evidence="19 20">
    <name type="scientific">Glonium stellatum</name>
    <dbReference type="NCBI Taxonomy" id="574774"/>
    <lineage>
        <taxon>Eukaryota</taxon>
        <taxon>Fungi</taxon>
        <taxon>Dikarya</taxon>
        <taxon>Ascomycota</taxon>
        <taxon>Pezizomycotina</taxon>
        <taxon>Dothideomycetes</taxon>
        <taxon>Pleosporomycetidae</taxon>
        <taxon>Gloniales</taxon>
        <taxon>Gloniaceae</taxon>
        <taxon>Glonium</taxon>
    </lineage>
</organism>
<dbReference type="OrthoDB" id="408743at2759"/>
<dbReference type="GO" id="GO:0005739">
    <property type="term" value="C:mitochondrion"/>
    <property type="evidence" value="ECO:0007669"/>
    <property type="project" value="TreeGrafter"/>
</dbReference>
<evidence type="ECO:0000256" key="15">
    <source>
        <dbReference type="ARBA" id="ARBA00049334"/>
    </source>
</evidence>
<keyword evidence="9" id="KW-0560">Oxidoreductase</keyword>
<dbReference type="Pfam" id="PF06155">
    <property type="entry name" value="GBBH-like_N"/>
    <property type="match status" value="1"/>
</dbReference>
<dbReference type="CDD" id="cd00250">
    <property type="entry name" value="CAS_like"/>
    <property type="match status" value="1"/>
</dbReference>
<feature type="domain" description="TauD/TfdA-like" evidence="17">
    <location>
        <begin position="205"/>
        <end position="442"/>
    </location>
</feature>
<evidence type="ECO:0000256" key="10">
    <source>
        <dbReference type="ARBA" id="ARBA00023004"/>
    </source>
</evidence>
<evidence type="ECO:0000313" key="19">
    <source>
        <dbReference type="EMBL" id="OCL07783.1"/>
    </source>
</evidence>
<proteinExistence type="inferred from homology"/>
<evidence type="ECO:0000256" key="14">
    <source>
        <dbReference type="ARBA" id="ARBA00046008"/>
    </source>
</evidence>
<keyword evidence="7" id="KW-0124">Carnitine biosynthesis</keyword>
<dbReference type="EMBL" id="KV749787">
    <property type="protein sequence ID" value="OCL07783.1"/>
    <property type="molecule type" value="Genomic_DNA"/>
</dbReference>
<name>A0A8E2F0P7_9PEZI</name>
<keyword evidence="20" id="KW-1185">Reference proteome</keyword>
<comment type="cofactor">
    <cofactor evidence="1">
        <name>Fe(2+)</name>
        <dbReference type="ChEBI" id="CHEBI:29033"/>
    </cofactor>
</comment>
<dbReference type="AlphaFoldDB" id="A0A8E2F0P7"/>
<dbReference type="Gene3D" id="3.30.2020.30">
    <property type="match status" value="1"/>
</dbReference>
<evidence type="ECO:0000259" key="18">
    <source>
        <dbReference type="Pfam" id="PF06155"/>
    </source>
</evidence>
<evidence type="ECO:0000256" key="2">
    <source>
        <dbReference type="ARBA" id="ARBA00001961"/>
    </source>
</evidence>
<dbReference type="FunFam" id="3.60.130.10:FF:000001">
    <property type="entry name" value="Trimethyllysine dioxygenase, mitochondrial"/>
    <property type="match status" value="1"/>
</dbReference>
<dbReference type="PANTHER" id="PTHR10696:SF51">
    <property type="entry name" value="TRIMETHYLLYSINE DIOXYGENASE, MITOCHONDRIAL"/>
    <property type="match status" value="1"/>
</dbReference>
<keyword evidence="8 19" id="KW-0223">Dioxygenase</keyword>
<comment type="cofactor">
    <cofactor evidence="2">
        <name>L-ascorbate</name>
        <dbReference type="ChEBI" id="CHEBI:38290"/>
    </cofactor>
</comment>
<evidence type="ECO:0000256" key="6">
    <source>
        <dbReference type="ARBA" id="ARBA00022723"/>
    </source>
</evidence>
<dbReference type="InterPro" id="IPR003819">
    <property type="entry name" value="TauD/TfdA-like"/>
</dbReference>
<dbReference type="NCBIfam" id="TIGR02410">
    <property type="entry name" value="carnitine_TMLD"/>
    <property type="match status" value="1"/>
</dbReference>
<comment type="catalytic activity">
    <reaction evidence="15">
        <text>N(6),N(6),N(6)-trimethyl-L-lysine + 2-oxoglutarate + O2 = (3S)-3-hydroxy-N(6),N(6),N(6)-trimethyl-L-lysine + succinate + CO2</text>
        <dbReference type="Rhea" id="RHEA:14181"/>
        <dbReference type="ChEBI" id="CHEBI:15379"/>
        <dbReference type="ChEBI" id="CHEBI:16526"/>
        <dbReference type="ChEBI" id="CHEBI:16810"/>
        <dbReference type="ChEBI" id="CHEBI:30031"/>
        <dbReference type="ChEBI" id="CHEBI:58100"/>
        <dbReference type="ChEBI" id="CHEBI:141499"/>
        <dbReference type="EC" id="1.14.11.8"/>
    </reaction>
</comment>
<evidence type="ECO:0000256" key="11">
    <source>
        <dbReference type="ARBA" id="ARBA00030363"/>
    </source>
</evidence>
<dbReference type="GO" id="GO:0005506">
    <property type="term" value="F:iron ion binding"/>
    <property type="evidence" value="ECO:0007669"/>
    <property type="project" value="InterPro"/>
</dbReference>
<comment type="pathway">
    <text evidence="3">Amine and polyamine biosynthesis; carnitine biosynthesis.</text>
</comment>
<evidence type="ECO:0000313" key="20">
    <source>
        <dbReference type="Proteomes" id="UP000250140"/>
    </source>
</evidence>
<evidence type="ECO:0000256" key="1">
    <source>
        <dbReference type="ARBA" id="ARBA00001954"/>
    </source>
</evidence>
<comment type="similarity">
    <text evidence="4">Belongs to the gamma-BBH/TMLD family.</text>
</comment>
<dbReference type="GO" id="GO:0045329">
    <property type="term" value="P:carnitine biosynthetic process"/>
    <property type="evidence" value="ECO:0007669"/>
    <property type="project" value="UniProtKB-UniPathway"/>
</dbReference>
<accession>A0A8E2F0P7</accession>
<protein>
    <recommendedName>
        <fullName evidence="16">Trimethyllysine dioxygenase</fullName>
        <ecNumber evidence="5">1.14.11.8</ecNumber>
    </recommendedName>
    <alternativeName>
        <fullName evidence="12">Epsilon-trimethyllysine 2-oxoglutarate dioxygenase</fullName>
    </alternativeName>
    <alternativeName>
        <fullName evidence="11">TML hydroxylase</fullName>
    </alternativeName>
    <alternativeName>
        <fullName evidence="13">TML-alpha-ketoglutarate dioxygenase</fullName>
    </alternativeName>
</protein>